<evidence type="ECO:0000313" key="7">
    <source>
        <dbReference type="EMBL" id="KDN25347.1"/>
    </source>
</evidence>
<feature type="binding site" evidence="4">
    <location>
        <position position="116"/>
    </location>
    <ligand>
        <name>substrate</name>
    </ligand>
</feature>
<dbReference type="InterPro" id="IPR040442">
    <property type="entry name" value="Pyrv_kinase-like_dom_sf"/>
</dbReference>
<dbReference type="GO" id="GO:0016829">
    <property type="term" value="F:lyase activity"/>
    <property type="evidence" value="ECO:0007669"/>
    <property type="project" value="UniProtKB-KW"/>
</dbReference>
<dbReference type="GO" id="GO:0006107">
    <property type="term" value="P:oxaloacetate metabolic process"/>
    <property type="evidence" value="ECO:0007669"/>
    <property type="project" value="TreeGrafter"/>
</dbReference>
<dbReference type="RefSeq" id="WP_036364375.1">
    <property type="nucleotide sequence ID" value="NZ_AOMT01000021.1"/>
</dbReference>
<dbReference type="SUPFAM" id="SSF51621">
    <property type="entry name" value="Phosphoenolpyruvate/pyruvate domain"/>
    <property type="match status" value="1"/>
</dbReference>
<dbReference type="AlphaFoldDB" id="A0A066UHJ7"/>
<dbReference type="InterPro" id="IPR015813">
    <property type="entry name" value="Pyrv/PenolPyrv_kinase-like_dom"/>
</dbReference>
<evidence type="ECO:0000259" key="6">
    <source>
        <dbReference type="Pfam" id="PF03328"/>
    </source>
</evidence>
<keyword evidence="7" id="KW-0456">Lyase</keyword>
<evidence type="ECO:0000313" key="8">
    <source>
        <dbReference type="Proteomes" id="UP000035860"/>
    </source>
</evidence>
<dbReference type="Pfam" id="PF03328">
    <property type="entry name" value="HpcH_HpaI"/>
    <property type="match status" value="1"/>
</dbReference>
<dbReference type="InterPro" id="IPR005000">
    <property type="entry name" value="Aldolase/citrate-lyase_domain"/>
</dbReference>
<gene>
    <name evidence="7" type="ORF">MBO_04669</name>
</gene>
<name>A0A066UHJ7_9GAMM</name>
<keyword evidence="2 5" id="KW-0479">Metal-binding</keyword>
<feature type="binding site" evidence="4">
    <location>
        <position position="64"/>
    </location>
    <ligand>
        <name>substrate</name>
    </ligand>
</feature>
<evidence type="ECO:0000256" key="2">
    <source>
        <dbReference type="ARBA" id="ARBA00022723"/>
    </source>
</evidence>
<dbReference type="EMBL" id="AOMT01000021">
    <property type="protein sequence ID" value="KDN25347.1"/>
    <property type="molecule type" value="Genomic_DNA"/>
</dbReference>
<comment type="caution">
    <text evidence="7">The sequence shown here is derived from an EMBL/GenBank/DDBJ whole genome shotgun (WGS) entry which is preliminary data.</text>
</comment>
<feature type="binding site" evidence="5">
    <location>
        <position position="142"/>
    </location>
    <ligand>
        <name>Mg(2+)</name>
        <dbReference type="ChEBI" id="CHEBI:18420"/>
    </ligand>
</feature>
<evidence type="ECO:0000256" key="3">
    <source>
        <dbReference type="ARBA" id="ARBA00022842"/>
    </source>
</evidence>
<organism evidence="7 8">
    <name type="scientific">Moraxella bovoculi 237</name>
    <dbReference type="NCBI Taxonomy" id="743974"/>
    <lineage>
        <taxon>Bacteria</taxon>
        <taxon>Pseudomonadati</taxon>
        <taxon>Pseudomonadota</taxon>
        <taxon>Gammaproteobacteria</taxon>
        <taxon>Moraxellales</taxon>
        <taxon>Moraxellaceae</taxon>
        <taxon>Moraxella</taxon>
    </lineage>
</organism>
<dbReference type="PANTHER" id="PTHR32308">
    <property type="entry name" value="LYASE BETA SUBUNIT, PUTATIVE (AFU_ORTHOLOGUE AFUA_4G13030)-RELATED"/>
    <property type="match status" value="1"/>
</dbReference>
<keyword evidence="3 5" id="KW-0460">Magnesium</keyword>
<dbReference type="eggNOG" id="COG2301">
    <property type="taxonomic scope" value="Bacteria"/>
</dbReference>
<accession>A0A066UHJ7</accession>
<feature type="binding site" evidence="5">
    <location>
        <position position="116"/>
    </location>
    <ligand>
        <name>Mg(2+)</name>
        <dbReference type="ChEBI" id="CHEBI:18420"/>
    </ligand>
</feature>
<dbReference type="Gene3D" id="3.20.20.60">
    <property type="entry name" value="Phosphoenolpyruvate-binding domains"/>
    <property type="match status" value="1"/>
</dbReference>
<evidence type="ECO:0000256" key="5">
    <source>
        <dbReference type="PIRSR" id="PIRSR015582-2"/>
    </source>
</evidence>
<dbReference type="GO" id="GO:0000287">
    <property type="term" value="F:magnesium ion binding"/>
    <property type="evidence" value="ECO:0007669"/>
    <property type="project" value="TreeGrafter"/>
</dbReference>
<protein>
    <submittedName>
        <fullName evidence="7">HpcH/HpaI aldolase/citrate lyase</fullName>
    </submittedName>
</protein>
<dbReference type="PIRSF" id="PIRSF015582">
    <property type="entry name" value="Cit_lyase_B"/>
    <property type="match status" value="1"/>
</dbReference>
<keyword evidence="8" id="KW-1185">Reference proteome</keyword>
<dbReference type="Proteomes" id="UP000035860">
    <property type="component" value="Unassembled WGS sequence"/>
</dbReference>
<reference evidence="7 8" key="1">
    <citation type="journal article" date="2014" name="Genome Announc.">
        <title>Draft Genome Sequence of Moraxella bovoculi Strain 237T (ATCC BAA-1259T) Isolated from a Calf with Infectious Bovine Keratoconjunctivitis.</title>
        <authorList>
            <person name="Calcutt M.J."/>
            <person name="Foecking M.F."/>
            <person name="Martin N.T."/>
            <person name="Mhlanga-Mutangadura T."/>
            <person name="Reilly T.J."/>
        </authorList>
    </citation>
    <scope>NUCLEOTIDE SEQUENCE [LARGE SCALE GENOMIC DNA]</scope>
    <source>
        <strain evidence="7 8">237</strain>
    </source>
</reference>
<feature type="domain" description="HpcH/HpaI aldolase/citrate lyase" evidence="6">
    <location>
        <begin position="7"/>
        <end position="213"/>
    </location>
</feature>
<evidence type="ECO:0000256" key="4">
    <source>
        <dbReference type="PIRSR" id="PIRSR015582-1"/>
    </source>
</evidence>
<dbReference type="PANTHER" id="PTHR32308:SF10">
    <property type="entry name" value="CITRATE LYASE SUBUNIT BETA"/>
    <property type="match status" value="1"/>
</dbReference>
<comment type="cofactor">
    <cofactor evidence="1">
        <name>Mg(2+)</name>
        <dbReference type="ChEBI" id="CHEBI:18420"/>
    </cofactor>
</comment>
<dbReference type="OrthoDB" id="348111at2"/>
<proteinExistence type="predicted"/>
<sequence length="269" mass="29282">MNNAFKTYLFIPATRLDRASKALDGDADHVIIDLEDAVEACNKYAIRSSLQEFDKAINQSYWLRINAAHTADYAHDVAMIQTLDHVVGVLLPKAESALSITALHQASNLPIIAVIETAKGVLNIDSMATATGLMAMTYGCLDLAKSLGMTLDTPASKVVLDRIRADLLLHSAVNELNAPIETIFADFNDDDGVGKFAKFAKDFGFDGQLVIHPRQIAPIRRATAHDDAMLGFAKAVLDHHEATGEAVFSVQGRMVDLPVIEWARGVLER</sequence>
<evidence type="ECO:0000256" key="1">
    <source>
        <dbReference type="ARBA" id="ARBA00001946"/>
    </source>
</evidence>
<dbReference type="InterPro" id="IPR011206">
    <property type="entry name" value="Citrate_lyase_beta/mcl1/mcl2"/>
</dbReference>